<evidence type="ECO:0000256" key="3">
    <source>
        <dbReference type="ARBA" id="ARBA00022630"/>
    </source>
</evidence>
<dbReference type="FunFam" id="2.40.110.10:FF:000002">
    <property type="entry name" value="Acyl-CoA dehydrogenase fadE12"/>
    <property type="match status" value="1"/>
</dbReference>
<name>A0A0Q2LTN7_MYCGO</name>
<dbReference type="STRING" id="1778.A9W97_22975"/>
<evidence type="ECO:0000259" key="7">
    <source>
        <dbReference type="Pfam" id="PF02770"/>
    </source>
</evidence>
<evidence type="ECO:0000256" key="4">
    <source>
        <dbReference type="ARBA" id="ARBA00022827"/>
    </source>
</evidence>
<dbReference type="Gene3D" id="1.10.540.10">
    <property type="entry name" value="Acyl-CoA dehydrogenase/oxidase, N-terminal domain"/>
    <property type="match status" value="1"/>
</dbReference>
<dbReference type="Pfam" id="PF02771">
    <property type="entry name" value="Acyl-CoA_dh_N"/>
    <property type="match status" value="1"/>
</dbReference>
<dbReference type="OrthoDB" id="3452288at2"/>
<evidence type="ECO:0000256" key="6">
    <source>
        <dbReference type="ARBA" id="ARBA00052546"/>
    </source>
</evidence>
<gene>
    <name evidence="9" type="ORF">AO501_13935</name>
</gene>
<evidence type="ECO:0000313" key="10">
    <source>
        <dbReference type="Proteomes" id="UP000051677"/>
    </source>
</evidence>
<dbReference type="InterPro" id="IPR036250">
    <property type="entry name" value="AcylCo_DH-like_C"/>
</dbReference>
<dbReference type="AlphaFoldDB" id="A0A0Q2LTN7"/>
<dbReference type="GO" id="GO:0016627">
    <property type="term" value="F:oxidoreductase activity, acting on the CH-CH group of donors"/>
    <property type="evidence" value="ECO:0007669"/>
    <property type="project" value="InterPro"/>
</dbReference>
<dbReference type="InterPro" id="IPR013786">
    <property type="entry name" value="AcylCoA_DH/ox_N"/>
</dbReference>
<evidence type="ECO:0000259" key="8">
    <source>
        <dbReference type="Pfam" id="PF02771"/>
    </source>
</evidence>
<dbReference type="Gene3D" id="1.20.140.10">
    <property type="entry name" value="Butyryl-CoA Dehydrogenase, subunit A, domain 3"/>
    <property type="match status" value="1"/>
</dbReference>
<dbReference type="InterPro" id="IPR037069">
    <property type="entry name" value="AcylCoA_DH/ox_N_sf"/>
</dbReference>
<comment type="catalytic activity">
    <reaction evidence="6">
        <text>a 2,3-saturated acyl-CoA + A = a 2,3-dehydroacyl-CoA + AH2</text>
        <dbReference type="Rhea" id="RHEA:48608"/>
        <dbReference type="ChEBI" id="CHEBI:13193"/>
        <dbReference type="ChEBI" id="CHEBI:17499"/>
        <dbReference type="ChEBI" id="CHEBI:60015"/>
        <dbReference type="ChEBI" id="CHEBI:65111"/>
    </reaction>
</comment>
<dbReference type="Gene3D" id="2.40.110.10">
    <property type="entry name" value="Butyryl-CoA Dehydrogenase, subunit A, domain 2"/>
    <property type="match status" value="1"/>
</dbReference>
<protein>
    <submittedName>
        <fullName evidence="9">Acyl-CoA dehydrogenase</fullName>
    </submittedName>
</protein>
<dbReference type="SUPFAM" id="SSF47203">
    <property type="entry name" value="Acyl-CoA dehydrogenase C-terminal domain-like"/>
    <property type="match status" value="1"/>
</dbReference>
<evidence type="ECO:0000313" key="9">
    <source>
        <dbReference type="EMBL" id="KQH79170.1"/>
    </source>
</evidence>
<comment type="similarity">
    <text evidence="2">Belongs to the acyl-CoA dehydrogenase family.</text>
</comment>
<dbReference type="InterPro" id="IPR006091">
    <property type="entry name" value="Acyl-CoA_Oxase/DH_mid-dom"/>
</dbReference>
<organism evidence="9 10">
    <name type="scientific">Mycobacterium gordonae</name>
    <dbReference type="NCBI Taxonomy" id="1778"/>
    <lineage>
        <taxon>Bacteria</taxon>
        <taxon>Bacillati</taxon>
        <taxon>Actinomycetota</taxon>
        <taxon>Actinomycetes</taxon>
        <taxon>Mycobacteriales</taxon>
        <taxon>Mycobacteriaceae</taxon>
        <taxon>Mycobacterium</taxon>
    </lineage>
</organism>
<proteinExistence type="inferred from homology"/>
<feature type="domain" description="Acyl-CoA oxidase/dehydrogenase middle" evidence="7">
    <location>
        <begin position="124"/>
        <end position="210"/>
    </location>
</feature>
<dbReference type="GO" id="GO:0050660">
    <property type="term" value="F:flavin adenine dinucleotide binding"/>
    <property type="evidence" value="ECO:0007669"/>
    <property type="project" value="InterPro"/>
</dbReference>
<keyword evidence="4" id="KW-0274">FAD</keyword>
<evidence type="ECO:0000256" key="1">
    <source>
        <dbReference type="ARBA" id="ARBA00001974"/>
    </source>
</evidence>
<feature type="domain" description="Acyl-CoA dehydrogenase/oxidase N-terminal" evidence="8">
    <location>
        <begin position="10"/>
        <end position="120"/>
    </location>
</feature>
<dbReference type="InterPro" id="IPR046373">
    <property type="entry name" value="Acyl-CoA_Oxase/DH_mid-dom_sf"/>
</dbReference>
<dbReference type="EMBL" id="LKTM01000112">
    <property type="protein sequence ID" value="KQH79170.1"/>
    <property type="molecule type" value="Genomic_DNA"/>
</dbReference>
<keyword evidence="3" id="KW-0285">Flavoprotein</keyword>
<evidence type="ECO:0000256" key="2">
    <source>
        <dbReference type="ARBA" id="ARBA00009347"/>
    </source>
</evidence>
<accession>A0A0Q2LTN7</accession>
<sequence>MDFSLVELDDDDQAFHSEVRAFLAEHVTDEVRRRDRETGDNFDEGVHLAIGAAGYLEKEWKPLSDGGFTRVRRRIWELEKRRVHTPWVTWGTTAMVARAVAAFGKPELVAEVMPKVFTGEVRMCLGYTEPEGGSDIATCKTRALRDGDQWVINGSKMFTTGAHNCQYVFLITNTDPDARKHKSLTMFLVPLDLPGIEIQGIRTVDGDRTNIVYYSDVRVDDKYLLGEVNGGWTVLRGPLDAEHGAVAAAPDGLQDVAIMQHQTGFMSAALDAVAARVAQPDASGTCPIDDGSVAYRLGRSAARLEAALSTPSIFGRVAQAQTMRDIGPDLMDIAGPASVLPFETDGAADHGTSEYLYRFAPLAGIYGGTLEVFRNMIAQHVLGLGKPSYSPPAAPVASRR</sequence>
<dbReference type="PANTHER" id="PTHR43292">
    <property type="entry name" value="ACYL-COA DEHYDROGENASE"/>
    <property type="match status" value="1"/>
</dbReference>
<dbReference type="InterPro" id="IPR009100">
    <property type="entry name" value="AcylCoA_DH/oxidase_NM_dom_sf"/>
</dbReference>
<evidence type="ECO:0000256" key="5">
    <source>
        <dbReference type="ARBA" id="ARBA00023002"/>
    </source>
</evidence>
<dbReference type="SUPFAM" id="SSF56645">
    <property type="entry name" value="Acyl-CoA dehydrogenase NM domain-like"/>
    <property type="match status" value="1"/>
</dbReference>
<dbReference type="InterPro" id="IPR052161">
    <property type="entry name" value="Mycobact_Acyl-CoA_DH"/>
</dbReference>
<comment type="cofactor">
    <cofactor evidence="1">
        <name>FAD</name>
        <dbReference type="ChEBI" id="CHEBI:57692"/>
    </cofactor>
</comment>
<dbReference type="GO" id="GO:0005886">
    <property type="term" value="C:plasma membrane"/>
    <property type="evidence" value="ECO:0007669"/>
    <property type="project" value="TreeGrafter"/>
</dbReference>
<keyword evidence="5" id="KW-0560">Oxidoreductase</keyword>
<comment type="caution">
    <text evidence="9">The sequence shown here is derived from an EMBL/GenBank/DDBJ whole genome shotgun (WGS) entry which is preliminary data.</text>
</comment>
<dbReference type="Pfam" id="PF02770">
    <property type="entry name" value="Acyl-CoA_dh_M"/>
    <property type="match status" value="1"/>
</dbReference>
<reference evidence="9 10" key="1">
    <citation type="submission" date="2015-10" db="EMBL/GenBank/DDBJ databases">
        <title>Mycobacterium gordonae draft genome assembly.</title>
        <authorList>
            <person name="Ustinova V."/>
            <person name="Smirnova T."/>
            <person name="Blagodatskikh K."/>
            <person name="Varlamov D."/>
            <person name="Larionova E."/>
            <person name="Chernousova L."/>
        </authorList>
    </citation>
    <scope>NUCLEOTIDE SEQUENCE [LARGE SCALE GENOMIC DNA]</scope>
    <source>
        <strain evidence="9 10">CTRI 14-8773</strain>
    </source>
</reference>
<dbReference type="PANTHER" id="PTHR43292:SF4">
    <property type="entry name" value="ACYL-COA DEHYDROGENASE FADE34"/>
    <property type="match status" value="1"/>
</dbReference>
<dbReference type="RefSeq" id="WP_055577722.1">
    <property type="nucleotide sequence ID" value="NZ_LKTM01000112.1"/>
</dbReference>
<dbReference type="Proteomes" id="UP000051677">
    <property type="component" value="Unassembled WGS sequence"/>
</dbReference>